<reference evidence="14" key="1">
    <citation type="submission" date="2022-10" db="EMBL/GenBank/DDBJ databases">
        <title>The WGS of Solirubrobacter sp. CPCC 204708.</title>
        <authorList>
            <person name="Jiang Z."/>
        </authorList>
    </citation>
    <scope>NUCLEOTIDE SEQUENCE</scope>
    <source>
        <strain evidence="14">CPCC 204708</strain>
    </source>
</reference>
<dbReference type="Pfam" id="PF02882">
    <property type="entry name" value="THF_DHG_CYH_C"/>
    <property type="match status" value="1"/>
</dbReference>
<dbReference type="Gene3D" id="3.40.50.10860">
    <property type="entry name" value="Leucine Dehydrogenase, chain A, domain 1"/>
    <property type="match status" value="1"/>
</dbReference>
<dbReference type="NCBIfam" id="NF008058">
    <property type="entry name" value="PRK10792.1"/>
    <property type="match status" value="1"/>
</dbReference>
<dbReference type="CDD" id="cd01080">
    <property type="entry name" value="NAD_bind_m-THF_DH_Cyclohyd"/>
    <property type="match status" value="1"/>
</dbReference>
<comment type="subunit">
    <text evidence="11">Homodimer.</text>
</comment>
<evidence type="ECO:0000259" key="12">
    <source>
        <dbReference type="Pfam" id="PF00763"/>
    </source>
</evidence>
<proteinExistence type="inferred from homology"/>
<accession>A0ABT4RMZ9</accession>
<sequence length="280" mass="29429">MTLIDGKAIAQQVRNEVREQVAEWVAAGHDAPGLATVLVGDDAASAVYVGNKQKACAEVAIQGFDHRLPVDATEDDVKRLLHELNADPKVSGILLQLPPPKHLDGPKLTEEIAPGKDVDGLTPISTGLLHKNLPGLRPCTPLGCMELLKRHDVDLQGAEAVVVGRSDLVGKPISALLLQANATVTTAHSRTRDLDEVCRRADVLVAAVGVAHLIKGDWVKEGAAVIDVGMNRLDGKLTGDVEFDSAVERAGLITPVPGGVGPLTVAMLLRNTLQAAKDAA</sequence>
<dbReference type="InterPro" id="IPR000672">
    <property type="entry name" value="THF_DH/CycHdrlase"/>
</dbReference>
<comment type="function">
    <text evidence="11">Catalyzes the oxidation of 5,10-methylenetetrahydrofolate to 5,10-methenyltetrahydrofolate and then the hydrolysis of 5,10-methenyltetrahydrofolate to 10-formyltetrahydrofolate.</text>
</comment>
<evidence type="ECO:0000256" key="6">
    <source>
        <dbReference type="ARBA" id="ARBA00022857"/>
    </source>
</evidence>
<evidence type="ECO:0000256" key="1">
    <source>
        <dbReference type="ARBA" id="ARBA00004777"/>
    </source>
</evidence>
<dbReference type="EC" id="1.5.1.5" evidence="11"/>
<feature type="domain" description="Tetrahydrofolate dehydrogenase/cyclohydrolase NAD(P)-binding" evidence="13">
    <location>
        <begin position="138"/>
        <end position="278"/>
    </location>
</feature>
<evidence type="ECO:0000256" key="8">
    <source>
        <dbReference type="ARBA" id="ARBA00023102"/>
    </source>
</evidence>
<comment type="pathway">
    <text evidence="1 11">One-carbon metabolism; tetrahydrofolate interconversion.</text>
</comment>
<comment type="catalytic activity">
    <reaction evidence="11">
        <text>(6R)-5,10-methenyltetrahydrofolate + H2O = (6R)-10-formyltetrahydrofolate + H(+)</text>
        <dbReference type="Rhea" id="RHEA:23700"/>
        <dbReference type="ChEBI" id="CHEBI:15377"/>
        <dbReference type="ChEBI" id="CHEBI:15378"/>
        <dbReference type="ChEBI" id="CHEBI:57455"/>
        <dbReference type="ChEBI" id="CHEBI:195366"/>
        <dbReference type="EC" id="3.5.4.9"/>
    </reaction>
</comment>
<dbReference type="Proteomes" id="UP001147700">
    <property type="component" value="Unassembled WGS sequence"/>
</dbReference>
<organism evidence="14 15">
    <name type="scientific">Solirubrobacter deserti</name>
    <dbReference type="NCBI Taxonomy" id="2282478"/>
    <lineage>
        <taxon>Bacteria</taxon>
        <taxon>Bacillati</taxon>
        <taxon>Actinomycetota</taxon>
        <taxon>Thermoleophilia</taxon>
        <taxon>Solirubrobacterales</taxon>
        <taxon>Solirubrobacteraceae</taxon>
        <taxon>Solirubrobacter</taxon>
    </lineage>
</organism>
<protein>
    <recommendedName>
        <fullName evidence="11">Bifunctional protein FolD</fullName>
    </recommendedName>
    <domain>
        <recommendedName>
            <fullName evidence="11">Methylenetetrahydrofolate dehydrogenase</fullName>
            <ecNumber evidence="11">1.5.1.5</ecNumber>
        </recommendedName>
    </domain>
    <domain>
        <recommendedName>
            <fullName evidence="11">Methenyltetrahydrofolate cyclohydrolase</fullName>
            <ecNumber evidence="11">3.5.4.9</ecNumber>
        </recommendedName>
    </domain>
</protein>
<keyword evidence="4 11" id="KW-0658">Purine biosynthesis</keyword>
<comment type="caution">
    <text evidence="11">Lacks conserved residue(s) required for the propagation of feature annotation.</text>
</comment>
<keyword evidence="2 11" id="KW-0554">One-carbon metabolism</keyword>
<dbReference type="PRINTS" id="PR00085">
    <property type="entry name" value="THFDHDRGNASE"/>
</dbReference>
<dbReference type="PANTHER" id="PTHR48099">
    <property type="entry name" value="C-1-TETRAHYDROFOLATE SYNTHASE, CYTOPLASMIC-RELATED"/>
    <property type="match status" value="1"/>
</dbReference>
<dbReference type="SUPFAM" id="SSF53223">
    <property type="entry name" value="Aminoacid dehydrogenase-like, N-terminal domain"/>
    <property type="match status" value="1"/>
</dbReference>
<dbReference type="InterPro" id="IPR046346">
    <property type="entry name" value="Aminoacid_DH-like_N_sf"/>
</dbReference>
<dbReference type="PANTHER" id="PTHR48099:SF5">
    <property type="entry name" value="C-1-TETRAHYDROFOLATE SYNTHASE, CYTOPLASMIC"/>
    <property type="match status" value="1"/>
</dbReference>
<evidence type="ECO:0000313" key="15">
    <source>
        <dbReference type="Proteomes" id="UP001147700"/>
    </source>
</evidence>
<keyword evidence="10 11" id="KW-0511">Multifunctional enzyme</keyword>
<keyword evidence="6 11" id="KW-0521">NADP</keyword>
<comment type="similarity">
    <text evidence="11">Belongs to the tetrahydrofolate dehydrogenase/cyclohydrolase family.</text>
</comment>
<dbReference type="InterPro" id="IPR036291">
    <property type="entry name" value="NAD(P)-bd_dom_sf"/>
</dbReference>
<feature type="binding site" evidence="11">
    <location>
        <begin position="164"/>
        <end position="166"/>
    </location>
    <ligand>
        <name>NADP(+)</name>
        <dbReference type="ChEBI" id="CHEBI:58349"/>
    </ligand>
</feature>
<evidence type="ECO:0000256" key="4">
    <source>
        <dbReference type="ARBA" id="ARBA00022755"/>
    </source>
</evidence>
<evidence type="ECO:0000256" key="11">
    <source>
        <dbReference type="HAMAP-Rule" id="MF_01576"/>
    </source>
</evidence>
<dbReference type="RefSeq" id="WP_202952600.1">
    <property type="nucleotide sequence ID" value="NZ_JAPCID010000031.1"/>
</dbReference>
<evidence type="ECO:0000256" key="7">
    <source>
        <dbReference type="ARBA" id="ARBA00023002"/>
    </source>
</evidence>
<evidence type="ECO:0000256" key="5">
    <source>
        <dbReference type="ARBA" id="ARBA00022801"/>
    </source>
</evidence>
<keyword evidence="7 11" id="KW-0560">Oxidoreductase</keyword>
<evidence type="ECO:0000259" key="13">
    <source>
        <dbReference type="Pfam" id="PF02882"/>
    </source>
</evidence>
<dbReference type="EC" id="3.5.4.9" evidence="11"/>
<feature type="domain" description="Tetrahydrofolate dehydrogenase/cyclohydrolase catalytic" evidence="12">
    <location>
        <begin position="4"/>
        <end position="119"/>
    </location>
</feature>
<comment type="caution">
    <text evidence="14">The sequence shown here is derived from an EMBL/GenBank/DDBJ whole genome shotgun (WGS) entry which is preliminary data.</text>
</comment>
<dbReference type="EMBL" id="JAPCID010000031">
    <property type="protein sequence ID" value="MDA0139919.1"/>
    <property type="molecule type" value="Genomic_DNA"/>
</dbReference>
<comment type="catalytic activity">
    <reaction evidence="11">
        <text>(6R)-5,10-methylene-5,6,7,8-tetrahydrofolate + NADP(+) = (6R)-5,10-methenyltetrahydrofolate + NADPH</text>
        <dbReference type="Rhea" id="RHEA:22812"/>
        <dbReference type="ChEBI" id="CHEBI:15636"/>
        <dbReference type="ChEBI" id="CHEBI:57455"/>
        <dbReference type="ChEBI" id="CHEBI:57783"/>
        <dbReference type="ChEBI" id="CHEBI:58349"/>
        <dbReference type="EC" id="1.5.1.5"/>
    </reaction>
</comment>
<keyword evidence="15" id="KW-1185">Reference proteome</keyword>
<dbReference type="Pfam" id="PF00763">
    <property type="entry name" value="THF_DHG_CYH"/>
    <property type="match status" value="1"/>
</dbReference>
<dbReference type="SUPFAM" id="SSF51735">
    <property type="entry name" value="NAD(P)-binding Rossmann-fold domains"/>
    <property type="match status" value="1"/>
</dbReference>
<dbReference type="GO" id="GO:0004488">
    <property type="term" value="F:methylenetetrahydrofolate dehydrogenase (NADP+) activity"/>
    <property type="evidence" value="ECO:0007669"/>
    <property type="project" value="UniProtKB-EC"/>
</dbReference>
<name>A0ABT4RMZ9_9ACTN</name>
<dbReference type="InterPro" id="IPR020631">
    <property type="entry name" value="THF_DH/CycHdrlase_NAD-bd_dom"/>
</dbReference>
<evidence type="ECO:0000256" key="10">
    <source>
        <dbReference type="ARBA" id="ARBA00023268"/>
    </source>
</evidence>
<keyword evidence="3 11" id="KW-0028">Amino-acid biosynthesis</keyword>
<dbReference type="Gene3D" id="3.40.50.720">
    <property type="entry name" value="NAD(P)-binding Rossmann-like Domain"/>
    <property type="match status" value="1"/>
</dbReference>
<keyword evidence="5 11" id="KW-0378">Hydrolase</keyword>
<evidence type="ECO:0000256" key="9">
    <source>
        <dbReference type="ARBA" id="ARBA00023167"/>
    </source>
</evidence>
<dbReference type="NCBIfam" id="NF010783">
    <property type="entry name" value="PRK14186.1"/>
    <property type="match status" value="1"/>
</dbReference>
<dbReference type="InterPro" id="IPR020630">
    <property type="entry name" value="THF_DH/CycHdrlase_cat_dom"/>
</dbReference>
<evidence type="ECO:0000256" key="2">
    <source>
        <dbReference type="ARBA" id="ARBA00022563"/>
    </source>
</evidence>
<evidence type="ECO:0000313" key="14">
    <source>
        <dbReference type="EMBL" id="MDA0139919.1"/>
    </source>
</evidence>
<dbReference type="GO" id="GO:0004477">
    <property type="term" value="F:methenyltetrahydrofolate cyclohydrolase activity"/>
    <property type="evidence" value="ECO:0007669"/>
    <property type="project" value="UniProtKB-EC"/>
</dbReference>
<evidence type="ECO:0000256" key="3">
    <source>
        <dbReference type="ARBA" id="ARBA00022605"/>
    </source>
</evidence>
<gene>
    <name evidence="11 14" type="primary">folD</name>
    <name evidence="14" type="ORF">OJ962_20620</name>
</gene>
<keyword evidence="8 11" id="KW-0368">Histidine biosynthesis</keyword>
<keyword evidence="9 11" id="KW-0486">Methionine biosynthesis</keyword>
<dbReference type="HAMAP" id="MF_01576">
    <property type="entry name" value="THF_DHG_CYH"/>
    <property type="match status" value="1"/>
</dbReference>